<organism evidence="1 2">
    <name type="scientific">Reticulomyxa filosa</name>
    <dbReference type="NCBI Taxonomy" id="46433"/>
    <lineage>
        <taxon>Eukaryota</taxon>
        <taxon>Sar</taxon>
        <taxon>Rhizaria</taxon>
        <taxon>Retaria</taxon>
        <taxon>Foraminifera</taxon>
        <taxon>Monothalamids</taxon>
        <taxon>Reticulomyxidae</taxon>
        <taxon>Reticulomyxa</taxon>
    </lineage>
</organism>
<dbReference type="AlphaFoldDB" id="X6M8H4"/>
<proteinExistence type="predicted"/>
<reference evidence="1 2" key="1">
    <citation type="journal article" date="2013" name="Curr. Biol.">
        <title>The Genome of the Foraminiferan Reticulomyxa filosa.</title>
        <authorList>
            <person name="Glockner G."/>
            <person name="Hulsmann N."/>
            <person name="Schleicher M."/>
            <person name="Noegel A.A."/>
            <person name="Eichinger L."/>
            <person name="Gallinger C."/>
            <person name="Pawlowski J."/>
            <person name="Sierra R."/>
            <person name="Euteneuer U."/>
            <person name="Pillet L."/>
            <person name="Moustafa A."/>
            <person name="Platzer M."/>
            <person name="Groth M."/>
            <person name="Szafranski K."/>
            <person name="Schliwa M."/>
        </authorList>
    </citation>
    <scope>NUCLEOTIDE SEQUENCE [LARGE SCALE GENOMIC DNA]</scope>
</reference>
<evidence type="ECO:0000313" key="2">
    <source>
        <dbReference type="Proteomes" id="UP000023152"/>
    </source>
</evidence>
<dbReference type="Proteomes" id="UP000023152">
    <property type="component" value="Unassembled WGS sequence"/>
</dbReference>
<accession>X6M8H4</accession>
<comment type="caution">
    <text evidence="1">The sequence shown here is derived from an EMBL/GenBank/DDBJ whole genome shotgun (WGS) entry which is preliminary data.</text>
</comment>
<protein>
    <submittedName>
        <fullName evidence="1">Uncharacterized protein</fullName>
    </submittedName>
</protein>
<evidence type="ECO:0000313" key="1">
    <source>
        <dbReference type="EMBL" id="ETO09921.1"/>
    </source>
</evidence>
<sequence>MFITSKKNKEVDILTLETTVFLLKVTYINKKKKKVLVEKTYKVNSKKNITNWSYQKKKQQQKKRE</sequence>
<name>X6M8H4_RETFI</name>
<keyword evidence="2" id="KW-1185">Reference proteome</keyword>
<dbReference type="EMBL" id="ASPP01023818">
    <property type="protein sequence ID" value="ETO09921.1"/>
    <property type="molecule type" value="Genomic_DNA"/>
</dbReference>
<gene>
    <name evidence="1" type="ORF">RFI_27456</name>
</gene>